<sequence length="610" mass="66776">MSNPWNGKAVLEMFWWNCWNTNYPHDWYTFVAKLAPRIAGLGFDGIWTPPPCKDRPTDNTSSASNEMGYTPYDYYDLGQKNQIRSVYTRFGDQDSFLRLVAVAHANGLEVYPDIVLDHCASGDLDPSSPFEGTASEAYTLIQLKGFAGAGTGRWPRNWLDFHANPQHWNGTGDWVASNGGPDFCYQGRCTDSGAGDQNCAARANARAWLTWFVKQTGVDGFRFDDVKGFPPEVVEDVLYNAMGGGLEYFCVGEYVTGATSDVDAWAGATLNRSGTFDYPLRFALADMVAQNGYSDVGNLPSQQQQNRFKTVPFVNNHDNYDGQVGSWTDADNPRTQLAYAVAMTVDGSPQFFYADLFRNVAPWRNGTTADAIPSRPWVENLVWCHQKLAFKSGEYFVRYQQSQQLLILERGARAIVAINNDGSAWHDAWISTAFAPGTQLHDYSGSRPDDIWTNQDAWVQIAVPPLSYSIWGPAGVTGGFSSASRRTVQQFEMDDDLGDSDAASPGYGGRVIPGTFRSGGAIWPAAATRVNVSVYSDAPQQIDLQVVPTGAPPILRQSGSCTANVPLAASFVVAAEGRHVVQAKLSRAAAAAARIYIKVDYQGPATSTLF</sequence>
<reference evidence="2" key="1">
    <citation type="submission" date="2023-08" db="EMBL/GenBank/DDBJ databases">
        <authorList>
            <person name="Messyasz A."/>
            <person name="Mannisto M.K."/>
            <person name="Kerkhof L.J."/>
            <person name="Haggblom M."/>
        </authorList>
    </citation>
    <scope>NUCLEOTIDE SEQUENCE</scope>
    <source>
        <strain evidence="2">X5P6</strain>
    </source>
</reference>
<dbReference type="GO" id="GO:0004553">
    <property type="term" value="F:hydrolase activity, hydrolyzing O-glycosyl compounds"/>
    <property type="evidence" value="ECO:0007669"/>
    <property type="project" value="InterPro"/>
</dbReference>
<proteinExistence type="predicted"/>
<dbReference type="Gene3D" id="3.20.20.80">
    <property type="entry name" value="Glycosidases"/>
    <property type="match status" value="1"/>
</dbReference>
<dbReference type="Gene3D" id="2.60.40.1180">
    <property type="entry name" value="Golgi alpha-mannosidase II"/>
    <property type="match status" value="1"/>
</dbReference>
<dbReference type="SMART" id="SM00642">
    <property type="entry name" value="Aamy"/>
    <property type="match status" value="1"/>
</dbReference>
<dbReference type="InterPro" id="IPR015237">
    <property type="entry name" value="Alpha-amylase_C_pro"/>
</dbReference>
<dbReference type="KEGG" id="tpsc:RBB77_22670"/>
<gene>
    <name evidence="2" type="ORF">RBB77_22670</name>
</gene>
<dbReference type="Pfam" id="PF09154">
    <property type="entry name" value="Alpha-amy_C_pro"/>
    <property type="match status" value="1"/>
</dbReference>
<dbReference type="AlphaFoldDB" id="A0AAU7ZQH0"/>
<accession>A0AAU7ZQH0</accession>
<dbReference type="GO" id="GO:0005975">
    <property type="term" value="P:carbohydrate metabolic process"/>
    <property type="evidence" value="ECO:0007669"/>
    <property type="project" value="InterPro"/>
</dbReference>
<dbReference type="RefSeq" id="WP_353064028.1">
    <property type="nucleotide sequence ID" value="NZ_CP132942.1"/>
</dbReference>
<protein>
    <submittedName>
        <fullName evidence="2">DUF1939 domain-containing protein</fullName>
    </submittedName>
</protein>
<dbReference type="EMBL" id="CP132942">
    <property type="protein sequence ID" value="XCB33186.1"/>
    <property type="molecule type" value="Genomic_DNA"/>
</dbReference>
<dbReference type="Pfam" id="PF00128">
    <property type="entry name" value="Alpha-amylase"/>
    <property type="match status" value="1"/>
</dbReference>
<dbReference type="PANTHER" id="PTHR43447">
    <property type="entry name" value="ALPHA-AMYLASE"/>
    <property type="match status" value="1"/>
</dbReference>
<name>A0AAU7ZQH0_9BACT</name>
<dbReference type="InterPro" id="IPR013780">
    <property type="entry name" value="Glyco_hydro_b"/>
</dbReference>
<organism evidence="2">
    <name type="scientific">Tunturiibacter psychrotolerans</name>
    <dbReference type="NCBI Taxonomy" id="3069686"/>
    <lineage>
        <taxon>Bacteria</taxon>
        <taxon>Pseudomonadati</taxon>
        <taxon>Acidobacteriota</taxon>
        <taxon>Terriglobia</taxon>
        <taxon>Terriglobales</taxon>
        <taxon>Acidobacteriaceae</taxon>
        <taxon>Tunturiibacter</taxon>
    </lineage>
</organism>
<reference evidence="2" key="2">
    <citation type="journal article" date="2024" name="Environ. Microbiol.">
        <title>Genome analysis and description of Tunturibacter gen. nov. expands the diversity of Terriglobia in tundra soils.</title>
        <authorList>
            <person name="Messyasz A."/>
            <person name="Mannisto M.K."/>
            <person name="Kerkhof L.J."/>
            <person name="Haggblom M.M."/>
        </authorList>
    </citation>
    <scope>NUCLEOTIDE SEQUENCE</scope>
    <source>
        <strain evidence="2">X5P6</strain>
    </source>
</reference>
<dbReference type="SUPFAM" id="SSF51445">
    <property type="entry name" value="(Trans)glycosidases"/>
    <property type="match status" value="1"/>
</dbReference>
<evidence type="ECO:0000313" key="2">
    <source>
        <dbReference type="EMBL" id="XCB33186.1"/>
    </source>
</evidence>
<feature type="domain" description="Glycosyl hydrolase family 13 catalytic" evidence="1">
    <location>
        <begin position="8"/>
        <end position="375"/>
    </location>
</feature>
<dbReference type="InterPro" id="IPR017853">
    <property type="entry name" value="GH"/>
</dbReference>
<dbReference type="InterPro" id="IPR006047">
    <property type="entry name" value="GH13_cat_dom"/>
</dbReference>
<evidence type="ECO:0000259" key="1">
    <source>
        <dbReference type="SMART" id="SM00642"/>
    </source>
</evidence>